<feature type="transmembrane region" description="Helical" evidence="1">
    <location>
        <begin position="32"/>
        <end position="52"/>
    </location>
</feature>
<name>A0A2K9DEU7_9MICO</name>
<sequence>MIYAIAALLSVAISQLLGNALGLEHGSPERIVLIVVTAAVTTGSALAIDLALDRRRRRQRDLETAAAREALRGQAADYDGNTIAS</sequence>
<dbReference type="Proteomes" id="UP000233276">
    <property type="component" value="Chromosome"/>
</dbReference>
<dbReference type="EMBL" id="CP025299">
    <property type="protein sequence ID" value="AUG29449.1"/>
    <property type="molecule type" value="Genomic_DNA"/>
</dbReference>
<evidence type="ECO:0000313" key="2">
    <source>
        <dbReference type="EMBL" id="AUG29449.1"/>
    </source>
</evidence>
<reference evidence="2 3" key="1">
    <citation type="submission" date="2017-12" db="EMBL/GenBank/DDBJ databases">
        <title>Isolation and characterization of estrogens degradatiion strain Microbacterium hominis SJTG1.</title>
        <authorList>
            <person name="Xiong W."/>
            <person name="Yin C."/>
            <person name="Zheng D."/>
            <person name="Liang R."/>
        </authorList>
    </citation>
    <scope>NUCLEOTIDE SEQUENCE [LARGE SCALE GENOMIC DNA]</scope>
    <source>
        <strain evidence="2 3">SJTG1</strain>
    </source>
</reference>
<keyword evidence="1" id="KW-0812">Transmembrane</keyword>
<dbReference type="KEGG" id="mhos:CXR34_08215"/>
<evidence type="ECO:0000313" key="3">
    <source>
        <dbReference type="Proteomes" id="UP000233276"/>
    </source>
</evidence>
<gene>
    <name evidence="2" type="ORF">CXR34_08215</name>
</gene>
<dbReference type="RefSeq" id="WP_016464844.1">
    <property type="nucleotide sequence ID" value="NZ_CP025299.1"/>
</dbReference>
<accession>A0A2K9DEU7</accession>
<dbReference type="AlphaFoldDB" id="A0A2K9DEU7"/>
<keyword evidence="1" id="KW-1133">Transmembrane helix</keyword>
<organism evidence="2 3">
    <name type="scientific">Microbacterium hominis</name>
    <dbReference type="NCBI Taxonomy" id="162426"/>
    <lineage>
        <taxon>Bacteria</taxon>
        <taxon>Bacillati</taxon>
        <taxon>Actinomycetota</taxon>
        <taxon>Actinomycetes</taxon>
        <taxon>Micrococcales</taxon>
        <taxon>Microbacteriaceae</taxon>
        <taxon>Microbacterium</taxon>
    </lineage>
</organism>
<keyword evidence="1" id="KW-0472">Membrane</keyword>
<evidence type="ECO:0000256" key="1">
    <source>
        <dbReference type="SAM" id="Phobius"/>
    </source>
</evidence>
<protein>
    <submittedName>
        <fullName evidence="2">Uncharacterized protein</fullName>
    </submittedName>
</protein>
<proteinExistence type="predicted"/>